<proteinExistence type="inferred from homology"/>
<dbReference type="NCBIfam" id="TIGR01409">
    <property type="entry name" value="TAT_signal_seq"/>
    <property type="match status" value="1"/>
</dbReference>
<dbReference type="InterPro" id="IPR050463">
    <property type="entry name" value="Gfo/Idh/MocA_oxidrdct_glycsds"/>
</dbReference>
<dbReference type="SUPFAM" id="SSF55347">
    <property type="entry name" value="Glyceraldehyde-3-phosphate dehydrogenase-like, C-terminal domain"/>
    <property type="match status" value="1"/>
</dbReference>
<evidence type="ECO:0000256" key="2">
    <source>
        <dbReference type="ARBA" id="ARBA00009329"/>
    </source>
</evidence>
<dbReference type="RefSeq" id="WP_099410826.1">
    <property type="nucleotide sequence ID" value="NZ_CP033019.1"/>
</dbReference>
<dbReference type="SUPFAM" id="SSF51735">
    <property type="entry name" value="NAD(P)-binding Rossmann-fold domains"/>
    <property type="match status" value="1"/>
</dbReference>
<dbReference type="PANTHER" id="PTHR43818">
    <property type="entry name" value="BCDNA.GH03377"/>
    <property type="match status" value="1"/>
</dbReference>
<evidence type="ECO:0000256" key="3">
    <source>
        <dbReference type="ARBA" id="ARBA00022801"/>
    </source>
</evidence>
<dbReference type="InterPro" id="IPR019546">
    <property type="entry name" value="TAT_signal_bac_arc"/>
</dbReference>
<dbReference type="InterPro" id="IPR036291">
    <property type="entry name" value="NAD(P)-bd_dom_sf"/>
</dbReference>
<feature type="domain" description="Glycosyl hydrolase 109 C-terminal" evidence="8">
    <location>
        <begin position="182"/>
        <end position="366"/>
    </location>
</feature>
<evidence type="ECO:0000256" key="1">
    <source>
        <dbReference type="ARBA" id="ARBA00001911"/>
    </source>
</evidence>
<evidence type="ECO:0000313" key="10">
    <source>
        <dbReference type="Proteomes" id="UP000279594"/>
    </source>
</evidence>
<comment type="similarity">
    <text evidence="2">Belongs to the Gfo/Idh/MocA family. Glycosyl hydrolase 109 subfamily.</text>
</comment>
<dbReference type="GO" id="GO:0016798">
    <property type="term" value="F:hydrolase activity, acting on glycosyl bonds"/>
    <property type="evidence" value="ECO:0007669"/>
    <property type="project" value="UniProtKB-KW"/>
</dbReference>
<keyword evidence="4" id="KW-0520">NAD</keyword>
<gene>
    <name evidence="9" type="ORF">D9M09_11100</name>
</gene>
<evidence type="ECO:0000259" key="7">
    <source>
        <dbReference type="Pfam" id="PF01408"/>
    </source>
</evidence>
<evidence type="ECO:0000256" key="6">
    <source>
        <dbReference type="SAM" id="SignalP"/>
    </source>
</evidence>
<dbReference type="InterPro" id="IPR000683">
    <property type="entry name" value="Gfo/Idh/MocA-like_OxRdtase_N"/>
</dbReference>
<feature type="domain" description="Gfo/Idh/MocA-like oxidoreductase N-terminal" evidence="7">
    <location>
        <begin position="44"/>
        <end position="145"/>
    </location>
</feature>
<reference evidence="9 10" key="1">
    <citation type="submission" date="2018-10" db="EMBL/GenBank/DDBJ databases">
        <title>Effects of UV and annual dynamics of microbial communities in freshwater RAS systems.</title>
        <authorList>
            <person name="Bekkelund A.K."/>
            <person name="Hansen B.R."/>
            <person name="Stokken H."/>
            <person name="Eriksen B.F."/>
            <person name="Kashulin N.A."/>
        </authorList>
    </citation>
    <scope>NUCLEOTIDE SEQUENCE [LARGE SCALE GENOMIC DNA]</scope>
    <source>
        <strain evidence="9 10">BHSEK</strain>
    </source>
</reference>
<dbReference type="AlphaFoldDB" id="A0A3G2E881"/>
<dbReference type="PROSITE" id="PS51318">
    <property type="entry name" value="TAT"/>
    <property type="match status" value="1"/>
</dbReference>
<dbReference type="Proteomes" id="UP000279594">
    <property type="component" value="Chromosome"/>
</dbReference>
<feature type="chain" id="PRO_5018285776" evidence="6">
    <location>
        <begin position="35"/>
        <end position="463"/>
    </location>
</feature>
<dbReference type="EMBL" id="CP033019">
    <property type="protein sequence ID" value="AYM76277.1"/>
    <property type="molecule type" value="Genomic_DNA"/>
</dbReference>
<dbReference type="PANTHER" id="PTHR43818:SF1">
    <property type="entry name" value="GLYCOSYL HYDROLASE FAMILY 109 PROTEIN"/>
    <property type="match status" value="1"/>
</dbReference>
<keyword evidence="3" id="KW-0378">Hydrolase</keyword>
<dbReference type="Gene3D" id="3.30.360.10">
    <property type="entry name" value="Dihydrodipicolinate Reductase, domain 2"/>
    <property type="match status" value="1"/>
</dbReference>
<dbReference type="Pfam" id="PF21252">
    <property type="entry name" value="Glyco_hydro_109_C"/>
    <property type="match status" value="1"/>
</dbReference>
<dbReference type="Pfam" id="PF01408">
    <property type="entry name" value="GFO_IDH_MocA"/>
    <property type="match status" value="1"/>
</dbReference>
<evidence type="ECO:0000256" key="5">
    <source>
        <dbReference type="ARBA" id="ARBA00023295"/>
    </source>
</evidence>
<dbReference type="InterPro" id="IPR006311">
    <property type="entry name" value="TAT_signal"/>
</dbReference>
<accession>A0A3G2E881</accession>
<name>A0A3G2E881_9BURK</name>
<dbReference type="Gene3D" id="3.40.50.720">
    <property type="entry name" value="NAD(P)-binding Rossmann-like Domain"/>
    <property type="match status" value="1"/>
</dbReference>
<feature type="signal peptide" evidence="6">
    <location>
        <begin position="1"/>
        <end position="34"/>
    </location>
</feature>
<sequence length="463" mass="50792">MTTQFNRRNFLSASAALAGGAMAGSALLPGDANAAPAAGRDKVRLGLIGTGMRGQVLLAELVRRDDVEVVALCDIEPIMLKHALGQVEKAGKPRPRTYGEDRDQKAYKRMLDAGGLDGVIIATPWEFHAPMAIAAMQAKIAVGCEVVAGITLQDHWDVLNTQLKTGTPYMLLENVCYRRDVMAALQMVRAGLFGELLHLQGGYQHDLRAVKFNSGNPAKPYGGGVEFGEKGWSEAHWRTQHSVERNGELYPSHGIGPCAMYTNINRGNRFTRINAFATKARGLHDYIVKQPGGAQHANAKVKFKLGDVVTTTLACENGETIILQHDTSLPRPYSLGFRVQGTDGLWMDLNNSIHIEGVSKPHQWDDFKAYQDKYEHPVWRKYAAQAEGAGHGGMDFFVIHAFVEALKANAPMPIDIYDAVTWSAITPLSEQSIAANFQTLDFPDFTGGQWKSRKPIFALDGKY</sequence>
<evidence type="ECO:0000313" key="9">
    <source>
        <dbReference type="EMBL" id="AYM76277.1"/>
    </source>
</evidence>
<protein>
    <submittedName>
        <fullName evidence="9">Gfo/Idh/MocA family oxidoreductase</fullName>
    </submittedName>
</protein>
<keyword evidence="10" id="KW-1185">Reference proteome</keyword>
<organism evidence="9 10">
    <name type="scientific">Janthinobacterium agaricidamnosum</name>
    <dbReference type="NCBI Taxonomy" id="55508"/>
    <lineage>
        <taxon>Bacteria</taxon>
        <taxon>Pseudomonadati</taxon>
        <taxon>Pseudomonadota</taxon>
        <taxon>Betaproteobacteria</taxon>
        <taxon>Burkholderiales</taxon>
        <taxon>Oxalobacteraceae</taxon>
        <taxon>Janthinobacterium</taxon>
    </lineage>
</organism>
<dbReference type="InterPro" id="IPR049303">
    <property type="entry name" value="Glyco_hydro_109_C"/>
</dbReference>
<keyword evidence="5" id="KW-0326">Glycosidase</keyword>
<comment type="cofactor">
    <cofactor evidence="1">
        <name>NAD(+)</name>
        <dbReference type="ChEBI" id="CHEBI:57540"/>
    </cofactor>
</comment>
<keyword evidence="6" id="KW-0732">Signal</keyword>
<dbReference type="GO" id="GO:0000166">
    <property type="term" value="F:nucleotide binding"/>
    <property type="evidence" value="ECO:0007669"/>
    <property type="project" value="InterPro"/>
</dbReference>
<evidence type="ECO:0000259" key="8">
    <source>
        <dbReference type="Pfam" id="PF21252"/>
    </source>
</evidence>
<evidence type="ECO:0000256" key="4">
    <source>
        <dbReference type="ARBA" id="ARBA00023027"/>
    </source>
</evidence>